<dbReference type="Proteomes" id="UP000762676">
    <property type="component" value="Unassembled WGS sequence"/>
</dbReference>
<evidence type="ECO:0000313" key="2">
    <source>
        <dbReference type="Proteomes" id="UP000762676"/>
    </source>
</evidence>
<keyword evidence="2" id="KW-1185">Reference proteome</keyword>
<accession>A0AAV4J1W3</accession>
<dbReference type="AlphaFoldDB" id="A0AAV4J1W3"/>
<comment type="caution">
    <text evidence="1">The sequence shown here is derived from an EMBL/GenBank/DDBJ whole genome shotgun (WGS) entry which is preliminary data.</text>
</comment>
<name>A0AAV4J1W3_9GAST</name>
<reference evidence="1 2" key="1">
    <citation type="journal article" date="2021" name="Elife">
        <title>Chloroplast acquisition without the gene transfer in kleptoplastic sea slugs, Plakobranchus ocellatus.</title>
        <authorList>
            <person name="Maeda T."/>
            <person name="Takahashi S."/>
            <person name="Yoshida T."/>
            <person name="Shimamura S."/>
            <person name="Takaki Y."/>
            <person name="Nagai Y."/>
            <person name="Toyoda A."/>
            <person name="Suzuki Y."/>
            <person name="Arimoto A."/>
            <person name="Ishii H."/>
            <person name="Satoh N."/>
            <person name="Nishiyama T."/>
            <person name="Hasebe M."/>
            <person name="Maruyama T."/>
            <person name="Minagawa J."/>
            <person name="Obokata J."/>
            <person name="Shigenobu S."/>
        </authorList>
    </citation>
    <scope>NUCLEOTIDE SEQUENCE [LARGE SCALE GENOMIC DNA]</scope>
</reference>
<proteinExistence type="predicted"/>
<organism evidence="1 2">
    <name type="scientific">Elysia marginata</name>
    <dbReference type="NCBI Taxonomy" id="1093978"/>
    <lineage>
        <taxon>Eukaryota</taxon>
        <taxon>Metazoa</taxon>
        <taxon>Spiralia</taxon>
        <taxon>Lophotrochozoa</taxon>
        <taxon>Mollusca</taxon>
        <taxon>Gastropoda</taxon>
        <taxon>Heterobranchia</taxon>
        <taxon>Euthyneura</taxon>
        <taxon>Panpulmonata</taxon>
        <taxon>Sacoglossa</taxon>
        <taxon>Placobranchoidea</taxon>
        <taxon>Plakobranchidae</taxon>
        <taxon>Elysia</taxon>
    </lineage>
</organism>
<evidence type="ECO:0000313" key="1">
    <source>
        <dbReference type="EMBL" id="GFS16270.1"/>
    </source>
</evidence>
<protein>
    <submittedName>
        <fullName evidence="1">Uncharacterized protein</fullName>
    </submittedName>
</protein>
<gene>
    <name evidence="1" type="ORF">ElyMa_004953300</name>
</gene>
<dbReference type="EMBL" id="BMAT01009913">
    <property type="protein sequence ID" value="GFS16270.1"/>
    <property type="molecule type" value="Genomic_DNA"/>
</dbReference>
<sequence>MDQGGLRTFACLLVKSANTGESAQSHPAARGTNNWPYACVESAAAQPSWMQRIANSAYPPHLSAYGAKTFSKVSKSGFLLEIS</sequence>